<organism evidence="2 3">
    <name type="scientific">Calocera cornea HHB12733</name>
    <dbReference type="NCBI Taxonomy" id="1353952"/>
    <lineage>
        <taxon>Eukaryota</taxon>
        <taxon>Fungi</taxon>
        <taxon>Dikarya</taxon>
        <taxon>Basidiomycota</taxon>
        <taxon>Agaricomycotina</taxon>
        <taxon>Dacrymycetes</taxon>
        <taxon>Dacrymycetales</taxon>
        <taxon>Dacrymycetaceae</taxon>
        <taxon>Calocera</taxon>
    </lineage>
</organism>
<evidence type="ECO:0000313" key="2">
    <source>
        <dbReference type="EMBL" id="KZT58684.1"/>
    </source>
</evidence>
<gene>
    <name evidence="2" type="ORF">CALCODRAFT_494587</name>
</gene>
<dbReference type="EMBL" id="KV423948">
    <property type="protein sequence ID" value="KZT58684.1"/>
    <property type="molecule type" value="Genomic_DNA"/>
</dbReference>
<accession>A0A165GZL5</accession>
<dbReference type="AlphaFoldDB" id="A0A165GZL5"/>
<feature type="chain" id="PRO_5007858457" evidence="1">
    <location>
        <begin position="20"/>
        <end position="74"/>
    </location>
</feature>
<feature type="signal peptide" evidence="1">
    <location>
        <begin position="1"/>
        <end position="19"/>
    </location>
</feature>
<protein>
    <submittedName>
        <fullName evidence="2">Uncharacterized protein</fullName>
    </submittedName>
</protein>
<evidence type="ECO:0000256" key="1">
    <source>
        <dbReference type="SAM" id="SignalP"/>
    </source>
</evidence>
<name>A0A165GZL5_9BASI</name>
<keyword evidence="3" id="KW-1185">Reference proteome</keyword>
<dbReference type="InParanoid" id="A0A165GZL5"/>
<reference evidence="2 3" key="1">
    <citation type="journal article" date="2016" name="Mol. Biol. Evol.">
        <title>Comparative Genomics of Early-Diverging Mushroom-Forming Fungi Provides Insights into the Origins of Lignocellulose Decay Capabilities.</title>
        <authorList>
            <person name="Nagy L.G."/>
            <person name="Riley R."/>
            <person name="Tritt A."/>
            <person name="Adam C."/>
            <person name="Daum C."/>
            <person name="Floudas D."/>
            <person name="Sun H."/>
            <person name="Yadav J.S."/>
            <person name="Pangilinan J."/>
            <person name="Larsson K.H."/>
            <person name="Matsuura K."/>
            <person name="Barry K."/>
            <person name="Labutti K."/>
            <person name="Kuo R."/>
            <person name="Ohm R.A."/>
            <person name="Bhattacharya S.S."/>
            <person name="Shirouzu T."/>
            <person name="Yoshinaga Y."/>
            <person name="Martin F.M."/>
            <person name="Grigoriev I.V."/>
            <person name="Hibbett D.S."/>
        </authorList>
    </citation>
    <scope>NUCLEOTIDE SEQUENCE [LARGE SCALE GENOMIC DNA]</scope>
    <source>
        <strain evidence="2 3">HHB12733</strain>
    </source>
</reference>
<sequence>MLAVARVLCWSALLTRVLGQAEPAKVLDGVNGTVRCLLGFFSYSWYAGVQHPLQEKVSPGRFCLLTDRGTMFCN</sequence>
<keyword evidence="1" id="KW-0732">Signal</keyword>
<dbReference type="Proteomes" id="UP000076842">
    <property type="component" value="Unassembled WGS sequence"/>
</dbReference>
<proteinExistence type="predicted"/>
<evidence type="ECO:0000313" key="3">
    <source>
        <dbReference type="Proteomes" id="UP000076842"/>
    </source>
</evidence>